<dbReference type="RefSeq" id="WP_046278157.1">
    <property type="nucleotide sequence ID" value="NZ_LATL02000278.1"/>
</dbReference>
<comment type="caution">
    <text evidence="1">The sequence shown here is derived from an EMBL/GenBank/DDBJ whole genome shotgun (WGS) entry which is preliminary data.</text>
</comment>
<evidence type="ECO:0000313" key="2">
    <source>
        <dbReference type="Proteomes" id="UP000033607"/>
    </source>
</evidence>
<organism evidence="1 2">
    <name type="scientific">Limnoraphis robusta CS-951</name>
    <dbReference type="NCBI Taxonomy" id="1637645"/>
    <lineage>
        <taxon>Bacteria</taxon>
        <taxon>Bacillati</taxon>
        <taxon>Cyanobacteriota</taxon>
        <taxon>Cyanophyceae</taxon>
        <taxon>Oscillatoriophycideae</taxon>
        <taxon>Oscillatoriales</taxon>
        <taxon>Sirenicapillariaceae</taxon>
        <taxon>Limnoraphis</taxon>
    </lineage>
</organism>
<accession>A0A0F5YI45</accession>
<dbReference type="AlphaFoldDB" id="A0A0F5YI45"/>
<evidence type="ECO:0000313" key="1">
    <source>
        <dbReference type="EMBL" id="KKD38443.1"/>
    </source>
</evidence>
<sequence length="73" mass="8308">MRVKGIKRGRNIEIFEDINIPDGQEIIIAIETEEGFCKSLARFRQKLDSDGVWIEPEVFENLRDSSSGGEVIL</sequence>
<dbReference type="Proteomes" id="UP000033607">
    <property type="component" value="Unassembled WGS sequence"/>
</dbReference>
<reference evidence="1 2" key="1">
    <citation type="submission" date="2015-06" db="EMBL/GenBank/DDBJ databases">
        <title>Draft genome assembly of filamentous brackish cyanobacterium Limnoraphis robusta strain CS-951.</title>
        <authorList>
            <person name="Willis A."/>
            <person name="Parks M."/>
            <person name="Burford M.A."/>
        </authorList>
    </citation>
    <scope>NUCLEOTIDE SEQUENCE [LARGE SCALE GENOMIC DNA]</scope>
    <source>
        <strain evidence="1 2">CS-951</strain>
    </source>
</reference>
<name>A0A0F5YI45_9CYAN</name>
<gene>
    <name evidence="1" type="ORF">WN50_08765</name>
</gene>
<dbReference type="EMBL" id="LATL02000278">
    <property type="protein sequence ID" value="KKD38443.1"/>
    <property type="molecule type" value="Genomic_DNA"/>
</dbReference>
<proteinExistence type="predicted"/>
<protein>
    <submittedName>
        <fullName evidence="1">Uncharacterized protein</fullName>
    </submittedName>
</protein>
<dbReference type="OrthoDB" id="565210at2"/>